<organism evidence="2 3">
    <name type="scientific">Iningainema tapete BLCC-T55</name>
    <dbReference type="NCBI Taxonomy" id="2748662"/>
    <lineage>
        <taxon>Bacteria</taxon>
        <taxon>Bacillati</taxon>
        <taxon>Cyanobacteriota</taxon>
        <taxon>Cyanophyceae</taxon>
        <taxon>Nostocales</taxon>
        <taxon>Scytonemataceae</taxon>
        <taxon>Iningainema tapete</taxon>
    </lineage>
</organism>
<dbReference type="GO" id="GO:0008999">
    <property type="term" value="F:protein-N-terminal-alanine acetyltransferase activity"/>
    <property type="evidence" value="ECO:0007669"/>
    <property type="project" value="TreeGrafter"/>
</dbReference>
<dbReference type="AlphaFoldDB" id="A0A8J7BW01"/>
<comment type="caution">
    <text evidence="2">The sequence shown here is derived from an EMBL/GenBank/DDBJ whole genome shotgun (WGS) entry which is preliminary data.</text>
</comment>
<name>A0A8J7BW01_9CYAN</name>
<dbReference type="InterPro" id="IPR000182">
    <property type="entry name" value="GNAT_dom"/>
</dbReference>
<evidence type="ECO:0000313" key="2">
    <source>
        <dbReference type="EMBL" id="MBD2770882.1"/>
    </source>
</evidence>
<reference evidence="2" key="1">
    <citation type="submission" date="2020-09" db="EMBL/GenBank/DDBJ databases">
        <title>Iningainema tapete sp. nov. (Scytonemataceae, Cyanobacteria) from greenhouses in central Florida (USA) produces two types of nodularin with biosynthetic potential for microcystin-LR and anabaenopeptins.</title>
        <authorList>
            <person name="Berthold D.E."/>
            <person name="Lefler F.W."/>
            <person name="Huang I.-S."/>
            <person name="Abdulla H."/>
            <person name="Zimba P.V."/>
            <person name="Laughinghouse H.D. IV."/>
        </authorList>
    </citation>
    <scope>NUCLEOTIDE SEQUENCE</scope>
    <source>
        <strain evidence="2">BLCCT55</strain>
    </source>
</reference>
<dbReference type="Pfam" id="PF13302">
    <property type="entry name" value="Acetyltransf_3"/>
    <property type="match status" value="1"/>
</dbReference>
<dbReference type="InterPro" id="IPR051531">
    <property type="entry name" value="N-acetyltransferase"/>
</dbReference>
<dbReference type="Proteomes" id="UP000629098">
    <property type="component" value="Unassembled WGS sequence"/>
</dbReference>
<accession>A0A8J7BW01</accession>
<dbReference type="Gene3D" id="3.40.630.30">
    <property type="match status" value="1"/>
</dbReference>
<sequence>MNTNFPPLETLRLYLKTLDQNDFEFFYRHFSNPQINRYILDEDPITSLEHAQEILNFYGQSTDKTYTRWVLVTKADGQPIGTCGFHKWSRRNYRAEIGYDLTPSAWRQGYMHEALSVMLEFGFQQMELNRVEALVYPENTASLRLLEKLHFQKEGLLRGYFW</sequence>
<dbReference type="GO" id="GO:0005737">
    <property type="term" value="C:cytoplasm"/>
    <property type="evidence" value="ECO:0007669"/>
    <property type="project" value="TreeGrafter"/>
</dbReference>
<evidence type="ECO:0000259" key="1">
    <source>
        <dbReference type="PROSITE" id="PS51186"/>
    </source>
</evidence>
<evidence type="ECO:0000313" key="3">
    <source>
        <dbReference type="Proteomes" id="UP000629098"/>
    </source>
</evidence>
<dbReference type="PROSITE" id="PS51186">
    <property type="entry name" value="GNAT"/>
    <property type="match status" value="1"/>
</dbReference>
<dbReference type="InterPro" id="IPR016181">
    <property type="entry name" value="Acyl_CoA_acyltransferase"/>
</dbReference>
<feature type="domain" description="N-acetyltransferase" evidence="1">
    <location>
        <begin position="13"/>
        <end position="162"/>
    </location>
</feature>
<protein>
    <submittedName>
        <fullName evidence="2">GNAT family N-acetyltransferase</fullName>
    </submittedName>
</protein>
<gene>
    <name evidence="2" type="ORF">ICL16_01770</name>
</gene>
<dbReference type="EMBL" id="JACXAE010000009">
    <property type="protein sequence ID" value="MBD2770882.1"/>
    <property type="molecule type" value="Genomic_DNA"/>
</dbReference>
<dbReference type="PANTHER" id="PTHR43792:SF9">
    <property type="entry name" value="RIBOSOMAL-PROTEIN-ALANINE ACETYLTRANSFERASE"/>
    <property type="match status" value="1"/>
</dbReference>
<dbReference type="RefSeq" id="WP_190825163.1">
    <property type="nucleotide sequence ID" value="NZ_CAWPPI010000009.1"/>
</dbReference>
<keyword evidence="3" id="KW-1185">Reference proteome</keyword>
<dbReference type="PANTHER" id="PTHR43792">
    <property type="entry name" value="GNAT FAMILY, PUTATIVE (AFU_ORTHOLOGUE AFUA_3G00765)-RELATED-RELATED"/>
    <property type="match status" value="1"/>
</dbReference>
<dbReference type="CDD" id="cd04301">
    <property type="entry name" value="NAT_SF"/>
    <property type="match status" value="1"/>
</dbReference>
<dbReference type="SUPFAM" id="SSF55729">
    <property type="entry name" value="Acyl-CoA N-acyltransferases (Nat)"/>
    <property type="match status" value="1"/>
</dbReference>
<proteinExistence type="predicted"/>